<keyword evidence="2" id="KW-0808">Transferase</keyword>
<dbReference type="RefSeq" id="WP_012173153.1">
    <property type="nucleotide sequence ID" value="NC_009937.1"/>
</dbReference>
<reference evidence="2 3" key="4">
    <citation type="journal article" date="2009" name="Appl. Environ. Microbiol.">
        <title>Comparative genome-wide transcriptional profiling of Azorhizobium caulinodans ORS571 grown under free-living and symbiotic conditions.</title>
        <authorList>
            <person name="Tsukada S."/>
            <person name="Aono T."/>
            <person name="Akiba N."/>
            <person name="Lee KB."/>
            <person name="Liu CT."/>
            <person name="Toyazaki H."/>
            <person name="Oyaizu H."/>
        </authorList>
    </citation>
    <scope>NUCLEOTIDE SEQUENCE [LARGE SCALE GENOMIC DNA]</scope>
    <source>
        <strain evidence="3">ATCC 43989 / DSM 5975 / JCM 20966 / LMG 6465 / NBRC 14845 / NCIMB 13405 / ORS 571</strain>
    </source>
</reference>
<dbReference type="HOGENOM" id="CLU_865083_0_0_5"/>
<proteinExistence type="predicted"/>
<dbReference type="Pfam" id="PF00534">
    <property type="entry name" value="Glycos_transf_1"/>
    <property type="match status" value="1"/>
</dbReference>
<reference evidence="3" key="2">
    <citation type="submission" date="2007-04" db="EMBL/GenBank/DDBJ databases">
        <title>Complete genome sequence of the nitrogen-fixing bacterium Azorhizobium caulinodans ORS571.</title>
        <authorList>
            <person name="Lee K.B."/>
            <person name="Backer P.D."/>
            <person name="Aono T."/>
            <person name="Liu C.T."/>
            <person name="Suzuki S."/>
            <person name="Suzuki T."/>
            <person name="Kaneko T."/>
            <person name="Yamada M."/>
            <person name="Tabata S."/>
            <person name="Kupfer D.M."/>
            <person name="Najar F.Z."/>
            <person name="Wiley G.B."/>
            <person name="Roe B."/>
            <person name="Binnewies T."/>
            <person name="Ussery D."/>
            <person name="Vereecke D."/>
            <person name="Gevers D."/>
            <person name="Holsters M."/>
            <person name="Oyaizu H."/>
        </authorList>
    </citation>
    <scope>NUCLEOTIDE SEQUENCE [LARGE SCALE GENOMIC DNA]</scope>
    <source>
        <strain evidence="3">ATCC 43989 / DSM 5975 / JCM 20966 / LMG 6465 / NBRC 14845 / NCIMB 13405 / ORS 571</strain>
    </source>
</reference>
<dbReference type="KEGG" id="azc:AZC_4634"/>
<dbReference type="eggNOG" id="COG0438">
    <property type="taxonomic scope" value="Bacteria"/>
</dbReference>
<dbReference type="STRING" id="438753.AZC_4634"/>
<gene>
    <name evidence="2" type="ordered locus">AZC_4634</name>
</gene>
<keyword evidence="3" id="KW-1185">Reference proteome</keyword>
<name>A8HZW1_AZOC5</name>
<evidence type="ECO:0000313" key="3">
    <source>
        <dbReference type="Proteomes" id="UP000000270"/>
    </source>
</evidence>
<reference evidence="2 3" key="1">
    <citation type="journal article" date="2007" name="Appl. Environ. Microbiol.">
        <title>Rhizobial factors required for stem nodule maturation and maintenance in Sesbania rostrata-Azorhizobium caulinodans ORS571 symbiosis.</title>
        <authorList>
            <person name="Suzuki S."/>
            <person name="Aono T."/>
            <person name="Lee KB."/>
            <person name="Suzuki T."/>
            <person name="Liu CT."/>
            <person name="Miwa H."/>
            <person name="Wakao S."/>
            <person name="Iki T."/>
            <person name="Oyaizu H."/>
        </authorList>
    </citation>
    <scope>NUCLEOTIDE SEQUENCE [LARGE SCALE GENOMIC DNA]</scope>
    <source>
        <strain evidence="3">ATCC 43989 / DSM 5975 / JCM 20966 / LMG 6465 / NBRC 14845 / NCIMB 13405 / ORS 571</strain>
    </source>
</reference>
<evidence type="ECO:0000259" key="1">
    <source>
        <dbReference type="Pfam" id="PF00534"/>
    </source>
</evidence>
<feature type="domain" description="Glycosyl transferase family 1" evidence="1">
    <location>
        <begin position="212"/>
        <end position="294"/>
    </location>
</feature>
<reference evidence="2 3" key="6">
    <citation type="journal article" date="2011" name="Appl. Environ. Microbiol.">
        <title>Involvement of the azorhizobial chromosome partition gene (parA) in the onset of bacteroid differentiation during Sesbania rostrata stem nodule development.</title>
        <authorList>
            <person name="Liu CT."/>
            <person name="Lee KB."/>
            <person name="Wang YS."/>
            <person name="Peng MH."/>
            <person name="Lee KT."/>
            <person name="Suzuki S."/>
            <person name="Suzuki T."/>
            <person name="Oyaizu H."/>
        </authorList>
    </citation>
    <scope>NUCLEOTIDE SEQUENCE [LARGE SCALE GENOMIC DNA]</scope>
    <source>
        <strain evidence="3">ATCC 43989 / DSM 5975 / JCM 20966 / LMG 6465 / NBRC 14845 / NCIMB 13405 / ORS 571</strain>
    </source>
</reference>
<dbReference type="EMBL" id="AP009384">
    <property type="protein sequence ID" value="BAF90632.1"/>
    <property type="molecule type" value="Genomic_DNA"/>
</dbReference>
<reference evidence="2 3" key="5">
    <citation type="journal article" date="2010" name="Appl. Environ. Microbiol.">
        <title>phrR-like gene praR of Azorhizobium caulinodans ORS571 is essential for symbiosis with Sesbania rostrata and is involved in expression of reb genes.</title>
        <authorList>
            <person name="Akiba N."/>
            <person name="Aono T."/>
            <person name="Toyazaki H."/>
            <person name="Sato S."/>
            <person name="Oyaizu H."/>
        </authorList>
    </citation>
    <scope>NUCLEOTIDE SEQUENCE [LARGE SCALE GENOMIC DNA]</scope>
    <source>
        <strain evidence="3">ATCC 43989 / DSM 5975 / JCM 20966 / LMG 6465 / NBRC 14845 / NCIMB 13405 / ORS 571</strain>
    </source>
</reference>
<sequence>MRIVTNWPAIPERWQAANGRSGSAVHRRTLADLRDAAGPQDSVYLVNCDPGLTMGVALANLRPGARRPLVASDMVLRRPEGLKGHLLHPLKRALLSRADLYLNLFRDVRGLTEVFSIPAERCAFVPFKVNLTEAEMAASPVAEDYVLCFGRSMRDFDTFFAAMEHLPWPGAIARARPADLAAHGARFTWNPDHLPANVLQLDDDGTPAAQARMLARAKLVVIPVLKSSIVASGISTALNAMRLGKCVIGSEGPGMSDVFASEALTVPAEDPAALAAMIDRAWRDDDLRRRTAAAGLAYAAAQGGEADLAQRIIDVMAERIP</sequence>
<dbReference type="AlphaFoldDB" id="A8HZW1"/>
<protein>
    <submittedName>
        <fullName evidence="2">Putative glycosyltransferase</fullName>
    </submittedName>
</protein>
<evidence type="ECO:0000313" key="2">
    <source>
        <dbReference type="EMBL" id="BAF90632.1"/>
    </source>
</evidence>
<dbReference type="GO" id="GO:0016757">
    <property type="term" value="F:glycosyltransferase activity"/>
    <property type="evidence" value="ECO:0007669"/>
    <property type="project" value="InterPro"/>
</dbReference>
<accession>A8HZW1</accession>
<organism evidence="2 3">
    <name type="scientific">Azorhizobium caulinodans (strain ATCC 43989 / DSM 5975 / JCM 20966 / LMG 6465 / NBRC 14845 / NCIMB 13405 / ORS 571)</name>
    <dbReference type="NCBI Taxonomy" id="438753"/>
    <lineage>
        <taxon>Bacteria</taxon>
        <taxon>Pseudomonadati</taxon>
        <taxon>Pseudomonadota</taxon>
        <taxon>Alphaproteobacteria</taxon>
        <taxon>Hyphomicrobiales</taxon>
        <taxon>Xanthobacteraceae</taxon>
        <taxon>Azorhizobium</taxon>
    </lineage>
</organism>
<dbReference type="InterPro" id="IPR001296">
    <property type="entry name" value="Glyco_trans_1"/>
</dbReference>
<dbReference type="Gene3D" id="3.40.50.2000">
    <property type="entry name" value="Glycogen Phosphorylase B"/>
    <property type="match status" value="1"/>
</dbReference>
<reference evidence="2 3" key="3">
    <citation type="journal article" date="2008" name="BMC Genomics">
        <title>The genome of the versatile nitrogen fixer Azorhizobium caulinodans ORS571.</title>
        <authorList>
            <person name="Lee KB."/>
            <person name="Backer P.D."/>
            <person name="Aono T."/>
            <person name="Liu CT."/>
            <person name="Suzuki S."/>
            <person name="Suzuki T."/>
            <person name="Kaneko T."/>
            <person name="Yamada M."/>
            <person name="Tabata S."/>
            <person name="Kupfer D.M."/>
            <person name="Najar F.Z."/>
            <person name="Wiley G.B."/>
            <person name="Roe B."/>
            <person name="Binnewies T.T."/>
            <person name="Ussery D.W."/>
            <person name="D'Haeze W."/>
            <person name="Herder J.D."/>
            <person name="Gevers D."/>
            <person name="Vereecke D."/>
            <person name="Holsters M."/>
            <person name="Oyaizu H."/>
        </authorList>
    </citation>
    <scope>NUCLEOTIDE SEQUENCE [LARGE SCALE GENOMIC DNA]</scope>
    <source>
        <strain evidence="3">ATCC 43989 / DSM 5975 / JCM 20966 / LMG 6465 / NBRC 14845 / NCIMB 13405 / ORS 571</strain>
    </source>
</reference>
<dbReference type="SUPFAM" id="SSF53756">
    <property type="entry name" value="UDP-Glycosyltransferase/glycogen phosphorylase"/>
    <property type="match status" value="1"/>
</dbReference>
<dbReference type="Proteomes" id="UP000000270">
    <property type="component" value="Chromosome"/>
</dbReference>